<organism evidence="2 3">
    <name type="scientific">Sporosarcina newyorkensis 2681</name>
    <dbReference type="NCBI Taxonomy" id="1027292"/>
    <lineage>
        <taxon>Bacteria</taxon>
        <taxon>Bacillati</taxon>
        <taxon>Bacillota</taxon>
        <taxon>Bacilli</taxon>
        <taxon>Bacillales</taxon>
        <taxon>Caryophanaceae</taxon>
        <taxon>Sporosarcina</taxon>
    </lineage>
</organism>
<name>F9DWJ2_9BACL</name>
<evidence type="ECO:0000313" key="3">
    <source>
        <dbReference type="Proteomes" id="UP000005316"/>
    </source>
</evidence>
<keyword evidence="1" id="KW-0812">Transmembrane</keyword>
<dbReference type="Proteomes" id="UP000005316">
    <property type="component" value="Unassembled WGS sequence"/>
</dbReference>
<sequence length="67" mass="7742">MYNKFHQPRKDGIFLELISIIAPVLFIFLIGFIGQKFLSFDIKTISTAALYLMSPFFGIPDFLYECT</sequence>
<feature type="transmembrane region" description="Helical" evidence="1">
    <location>
        <begin position="45"/>
        <end position="64"/>
    </location>
</feature>
<proteinExistence type="predicted"/>
<accession>F9DWJ2</accession>
<protein>
    <submittedName>
        <fullName evidence="2">Auxin efflux carrier</fullName>
    </submittedName>
</protein>
<dbReference type="AlphaFoldDB" id="F9DWJ2"/>
<keyword evidence="1" id="KW-1133">Transmembrane helix</keyword>
<reference evidence="2 3" key="1">
    <citation type="submission" date="2011-04" db="EMBL/GenBank/DDBJ databases">
        <authorList>
            <person name="Muzny D."/>
            <person name="Qin X."/>
            <person name="Deng J."/>
            <person name="Jiang H."/>
            <person name="Liu Y."/>
            <person name="Qu J."/>
            <person name="Song X.-Z."/>
            <person name="Zhang L."/>
            <person name="Thornton R."/>
            <person name="Coyle M."/>
            <person name="Francisco L."/>
            <person name="Jackson L."/>
            <person name="Javaid M."/>
            <person name="Korchina V."/>
            <person name="Kovar C."/>
            <person name="Mata R."/>
            <person name="Mathew T."/>
            <person name="Ngo R."/>
            <person name="Nguyen L."/>
            <person name="Nguyen N."/>
            <person name="Okwuonu G."/>
            <person name="Ongeri F."/>
            <person name="Pham C."/>
            <person name="Simmons D."/>
            <person name="Wilczek-Boney K."/>
            <person name="Hale W."/>
            <person name="Jakkamsetti A."/>
            <person name="Pham P."/>
            <person name="Ruth R."/>
            <person name="San Lucas F."/>
            <person name="Warren J."/>
            <person name="Zhang J."/>
            <person name="Zhao Z."/>
            <person name="Zhou C."/>
            <person name="Zhu D."/>
            <person name="Lee S."/>
            <person name="Bess C."/>
            <person name="Blankenburg K."/>
            <person name="Forbes L."/>
            <person name="Fu Q."/>
            <person name="Gubbala S."/>
            <person name="Hirani K."/>
            <person name="Jayaseelan J.C."/>
            <person name="Lara F."/>
            <person name="Munidasa M."/>
            <person name="Palculict T."/>
            <person name="Patil S."/>
            <person name="Pu L.-L."/>
            <person name="Saada N."/>
            <person name="Tang L."/>
            <person name="Weissenberger G."/>
            <person name="Zhu Y."/>
            <person name="Hemphill L."/>
            <person name="Shang Y."/>
            <person name="Youmans B."/>
            <person name="Ayvaz T."/>
            <person name="Ross M."/>
            <person name="Santibanez J."/>
            <person name="Aqrawi P."/>
            <person name="Gross S."/>
            <person name="Joshi V."/>
            <person name="Fowler G."/>
            <person name="Nazareth L."/>
            <person name="Reid J."/>
            <person name="Worley K."/>
            <person name="Petrosino J."/>
            <person name="Highlander S."/>
            <person name="Gibbs R."/>
        </authorList>
    </citation>
    <scope>NUCLEOTIDE SEQUENCE [LARGE SCALE GENOMIC DNA]</scope>
    <source>
        <strain evidence="2 3">2681</strain>
    </source>
</reference>
<feature type="transmembrane region" description="Helical" evidence="1">
    <location>
        <begin position="12"/>
        <end position="33"/>
    </location>
</feature>
<keyword evidence="1" id="KW-0472">Membrane</keyword>
<gene>
    <name evidence="2" type="ORF">HMPREF9372_3173</name>
</gene>
<evidence type="ECO:0000256" key="1">
    <source>
        <dbReference type="SAM" id="Phobius"/>
    </source>
</evidence>
<dbReference type="EMBL" id="AFPZ01000099">
    <property type="protein sequence ID" value="EGQ21813.1"/>
    <property type="molecule type" value="Genomic_DNA"/>
</dbReference>
<dbReference type="HOGENOM" id="CLU_2810293_0_0_9"/>
<evidence type="ECO:0000313" key="2">
    <source>
        <dbReference type="EMBL" id="EGQ21813.1"/>
    </source>
</evidence>
<comment type="caution">
    <text evidence="2">The sequence shown here is derived from an EMBL/GenBank/DDBJ whole genome shotgun (WGS) entry which is preliminary data.</text>
</comment>